<keyword evidence="2" id="KW-1185">Reference proteome</keyword>
<dbReference type="AlphaFoldDB" id="A0A229S5C3"/>
<evidence type="ECO:0000313" key="2">
    <source>
        <dbReference type="Proteomes" id="UP000215563"/>
    </source>
</evidence>
<evidence type="ECO:0000313" key="1">
    <source>
        <dbReference type="EMBL" id="OXM54133.1"/>
    </source>
</evidence>
<dbReference type="EMBL" id="NMQU01000013">
    <property type="protein sequence ID" value="OXM54133.1"/>
    <property type="molecule type" value="Genomic_DNA"/>
</dbReference>
<dbReference type="Proteomes" id="UP000215563">
    <property type="component" value="Unassembled WGS sequence"/>
</dbReference>
<proteinExistence type="predicted"/>
<comment type="caution">
    <text evidence="1">The sequence shown here is derived from an EMBL/GenBank/DDBJ whole genome shotgun (WGS) entry which is preliminary data.</text>
</comment>
<protein>
    <submittedName>
        <fullName evidence="1">Uncharacterized protein</fullName>
    </submittedName>
</protein>
<reference evidence="1 2" key="1">
    <citation type="submission" date="2017-07" db="EMBL/GenBank/DDBJ databases">
        <title>Amycolatopsis alba DSM 44262 Genome sequencing and assembly.</title>
        <authorList>
            <person name="Kaur N."/>
            <person name="Mayilraj S."/>
        </authorList>
    </citation>
    <scope>NUCLEOTIDE SEQUENCE [LARGE SCALE GENOMIC DNA]</scope>
    <source>
        <strain evidence="1 2">DSM 44262</strain>
    </source>
</reference>
<gene>
    <name evidence="1" type="ORF">CFP75_03380</name>
</gene>
<name>A0A229S5C3_AMYAL</name>
<accession>A0A229S5C3</accession>
<sequence length="84" mass="9264">MDLTCALPVATRFVDKKGREFDTIDSLYKIKGNPECNTGAIQPEESAEMTWAYRIPDSAAPDKWGFVDVENGGYGQTAYTGIQL</sequence>
<organism evidence="1 2">
    <name type="scientific">Amycolatopsis alba DSM 44262</name>
    <dbReference type="NCBI Taxonomy" id="1125972"/>
    <lineage>
        <taxon>Bacteria</taxon>
        <taxon>Bacillati</taxon>
        <taxon>Actinomycetota</taxon>
        <taxon>Actinomycetes</taxon>
        <taxon>Pseudonocardiales</taxon>
        <taxon>Pseudonocardiaceae</taxon>
        <taxon>Amycolatopsis</taxon>
    </lineage>
</organism>